<dbReference type="Proteomes" id="UP000290572">
    <property type="component" value="Unassembled WGS sequence"/>
</dbReference>
<name>A0A498M706_LABRO</name>
<evidence type="ECO:0000256" key="1">
    <source>
        <dbReference type="SAM" id="MobiDB-lite"/>
    </source>
</evidence>
<accession>A0A498M706</accession>
<feature type="compositionally biased region" description="Polar residues" evidence="1">
    <location>
        <begin position="1"/>
        <end position="13"/>
    </location>
</feature>
<dbReference type="EMBL" id="QBIY01012773">
    <property type="protein sequence ID" value="RXN16698.1"/>
    <property type="molecule type" value="Genomic_DNA"/>
</dbReference>
<feature type="region of interest" description="Disordered" evidence="1">
    <location>
        <begin position="1"/>
        <end position="48"/>
    </location>
</feature>
<reference evidence="2 3" key="1">
    <citation type="submission" date="2018-03" db="EMBL/GenBank/DDBJ databases">
        <title>Draft genome sequence of Rohu Carp (Labeo rohita).</title>
        <authorList>
            <person name="Das P."/>
            <person name="Kushwaha B."/>
            <person name="Joshi C.G."/>
            <person name="Kumar D."/>
            <person name="Nagpure N.S."/>
            <person name="Sahoo L."/>
            <person name="Das S.P."/>
            <person name="Bit A."/>
            <person name="Patnaik S."/>
            <person name="Meher P.K."/>
            <person name="Jayasankar P."/>
            <person name="Koringa P.G."/>
            <person name="Patel N.V."/>
            <person name="Hinsu A.T."/>
            <person name="Kumar R."/>
            <person name="Pandey M."/>
            <person name="Agarwal S."/>
            <person name="Srivastava S."/>
            <person name="Singh M."/>
            <person name="Iquebal M.A."/>
            <person name="Jaiswal S."/>
            <person name="Angadi U.B."/>
            <person name="Kumar N."/>
            <person name="Raza M."/>
            <person name="Shah T.M."/>
            <person name="Rai A."/>
            <person name="Jena J.K."/>
        </authorList>
    </citation>
    <scope>NUCLEOTIDE SEQUENCE [LARGE SCALE GENOMIC DNA]</scope>
    <source>
        <strain evidence="2">DASCIFA01</strain>
        <tissue evidence="2">Testis</tissue>
    </source>
</reference>
<feature type="compositionally biased region" description="Basic and acidic residues" evidence="1">
    <location>
        <begin position="35"/>
        <end position="48"/>
    </location>
</feature>
<gene>
    <name evidence="2" type="ORF">ROHU_027394</name>
</gene>
<dbReference type="AlphaFoldDB" id="A0A498M706"/>
<organism evidence="2 3">
    <name type="scientific">Labeo rohita</name>
    <name type="common">Indian major carp</name>
    <name type="synonym">Cyprinus rohita</name>
    <dbReference type="NCBI Taxonomy" id="84645"/>
    <lineage>
        <taxon>Eukaryota</taxon>
        <taxon>Metazoa</taxon>
        <taxon>Chordata</taxon>
        <taxon>Craniata</taxon>
        <taxon>Vertebrata</taxon>
        <taxon>Euteleostomi</taxon>
        <taxon>Actinopterygii</taxon>
        <taxon>Neopterygii</taxon>
        <taxon>Teleostei</taxon>
        <taxon>Ostariophysi</taxon>
        <taxon>Cypriniformes</taxon>
        <taxon>Cyprinidae</taxon>
        <taxon>Labeoninae</taxon>
        <taxon>Labeonini</taxon>
        <taxon>Labeo</taxon>
    </lineage>
</organism>
<proteinExistence type="predicted"/>
<keyword evidence="3" id="KW-1185">Reference proteome</keyword>
<protein>
    <submittedName>
        <fullName evidence="2">Zinc finger BED domain-containing 4-like protein</fullName>
    </submittedName>
</protein>
<evidence type="ECO:0000313" key="2">
    <source>
        <dbReference type="EMBL" id="RXN16698.1"/>
    </source>
</evidence>
<sequence>MGDPQSDNGSTMVASFHTHAEVATTSEEDSEAEHDDANNDYEHQEGKDDRYDYGAIERTPCMVHTVQLVVNMVQKEPPIRRLLEKVRHLVNKFRKSSVATERLLQKCALVLGNFLAFSKTSAMDRVCSEGFSFSVPRSSHIQHSDWDVWISGPLFTLNDITALVFQIDSADYFQVVQFLHKKDSHAPCTCTCHGHSQRKMVGACRRENAVRQNPPGRTSDKDIEISFLKWLHLSGERDGGRKERMNKRQCIADPP</sequence>
<evidence type="ECO:0000313" key="3">
    <source>
        <dbReference type="Proteomes" id="UP000290572"/>
    </source>
</evidence>
<comment type="caution">
    <text evidence="2">The sequence shown here is derived from an EMBL/GenBank/DDBJ whole genome shotgun (WGS) entry which is preliminary data.</text>
</comment>